<evidence type="ECO:0000313" key="3">
    <source>
        <dbReference type="Proteomes" id="UP000887577"/>
    </source>
</evidence>
<dbReference type="PANTHER" id="PTHR14237">
    <property type="entry name" value="MOLYBDOPTERIN COFACTOR SULFURASE MOSC"/>
    <property type="match status" value="1"/>
</dbReference>
<dbReference type="GO" id="GO:0043545">
    <property type="term" value="P:molybdopterin cofactor metabolic process"/>
    <property type="evidence" value="ECO:0007669"/>
    <property type="project" value="TreeGrafter"/>
</dbReference>
<dbReference type="InterPro" id="IPR000192">
    <property type="entry name" value="Aminotrans_V_dom"/>
</dbReference>
<evidence type="ECO:0000259" key="2">
    <source>
        <dbReference type="Pfam" id="PF00266"/>
    </source>
</evidence>
<dbReference type="InterPro" id="IPR015421">
    <property type="entry name" value="PyrdxlP-dep_Trfase_major"/>
</dbReference>
<evidence type="ECO:0000256" key="1">
    <source>
        <dbReference type="SAM" id="Phobius"/>
    </source>
</evidence>
<proteinExistence type="predicted"/>
<protein>
    <submittedName>
        <fullName evidence="4">Aminotransferase class V domain-containing protein</fullName>
    </submittedName>
</protein>
<dbReference type="Gene3D" id="3.40.640.10">
    <property type="entry name" value="Type I PLP-dependent aspartate aminotransferase-like (Major domain)"/>
    <property type="match status" value="1"/>
</dbReference>
<organism evidence="3 4">
    <name type="scientific">Panagrolaimus superbus</name>
    <dbReference type="NCBI Taxonomy" id="310955"/>
    <lineage>
        <taxon>Eukaryota</taxon>
        <taxon>Metazoa</taxon>
        <taxon>Ecdysozoa</taxon>
        <taxon>Nematoda</taxon>
        <taxon>Chromadorea</taxon>
        <taxon>Rhabditida</taxon>
        <taxon>Tylenchina</taxon>
        <taxon>Panagrolaimomorpha</taxon>
        <taxon>Panagrolaimoidea</taxon>
        <taxon>Panagrolaimidae</taxon>
        <taxon>Panagrolaimus</taxon>
    </lineage>
</organism>
<reference evidence="4" key="1">
    <citation type="submission" date="2022-11" db="UniProtKB">
        <authorList>
            <consortium name="WormBaseParasite"/>
        </authorList>
    </citation>
    <scope>IDENTIFICATION</scope>
</reference>
<accession>A0A914XY45</accession>
<dbReference type="Pfam" id="PF00266">
    <property type="entry name" value="Aminotran_5"/>
    <property type="match status" value="1"/>
</dbReference>
<name>A0A914XY45_9BILA</name>
<dbReference type="WBParaSite" id="PSU_v2.g12127.t1">
    <property type="protein sequence ID" value="PSU_v2.g12127.t1"/>
    <property type="gene ID" value="PSU_v2.g12127"/>
</dbReference>
<dbReference type="AlphaFoldDB" id="A0A914XY45"/>
<feature type="transmembrane region" description="Helical" evidence="1">
    <location>
        <begin position="49"/>
        <end position="69"/>
    </location>
</feature>
<feature type="domain" description="Aminotransferase class V" evidence="2">
    <location>
        <begin position="3"/>
        <end position="129"/>
    </location>
</feature>
<keyword evidence="3" id="KW-1185">Reference proteome</keyword>
<dbReference type="SUPFAM" id="SSF53383">
    <property type="entry name" value="PLP-dependent transferases"/>
    <property type="match status" value="1"/>
</dbReference>
<dbReference type="InterPro" id="IPR015424">
    <property type="entry name" value="PyrdxlP-dep_Trfase"/>
</dbReference>
<dbReference type="PANTHER" id="PTHR14237:SF80">
    <property type="entry name" value="MOLYBDENUM COFACTOR SULFURASE"/>
    <property type="match status" value="1"/>
</dbReference>
<dbReference type="Proteomes" id="UP000887577">
    <property type="component" value="Unplaced"/>
</dbReference>
<keyword evidence="1" id="KW-0472">Membrane</keyword>
<keyword evidence="1" id="KW-1133">Transmembrane helix</keyword>
<sequence>MSNFSGKKYDSNIILNLKNINPNILICIDLASLCSTSPINLSNLHNPDFVALSFYKIFGYPTGIGALLIRKAGKKFNPTGFFGGSVDFYNVETGEYILKENFEQKFEIGTPNYHGIDLLRYGFKDLKRFGLF</sequence>
<keyword evidence="1" id="KW-0812">Transmembrane</keyword>
<evidence type="ECO:0000313" key="4">
    <source>
        <dbReference type="WBParaSite" id="PSU_v2.g12127.t1"/>
    </source>
</evidence>
<dbReference type="GO" id="GO:0008265">
    <property type="term" value="F:molybdenum cofactor sulfurtransferase activity"/>
    <property type="evidence" value="ECO:0007669"/>
    <property type="project" value="TreeGrafter"/>
</dbReference>